<evidence type="ECO:0000313" key="1">
    <source>
        <dbReference type="EMBL" id="WAH40242.1"/>
    </source>
</evidence>
<sequence length="183" mass="21420">MSKQILLNFPDAQAYSEYHIFFELMKHFRLEKPDIVFTVDPWMACEAHPDHIKTGYAVAKAVLFSNNPMLIPDFPPYAVRQIGFYHTNYPNTYMDITEHCEQKIASIFAHKSQFAHSEVQMIETYLRHLPVRIIAQFDNCYCIGHRRDERWESVYEFGLRVSIIYNKGTNAAVLYISTTQITS</sequence>
<organism evidence="1 2">
    <name type="scientific">Alicyclobacillus fastidiosus</name>
    <dbReference type="NCBI Taxonomy" id="392011"/>
    <lineage>
        <taxon>Bacteria</taxon>
        <taxon>Bacillati</taxon>
        <taxon>Bacillota</taxon>
        <taxon>Bacilli</taxon>
        <taxon>Bacillales</taxon>
        <taxon>Alicyclobacillaceae</taxon>
        <taxon>Alicyclobacillus</taxon>
    </lineage>
</organism>
<evidence type="ECO:0008006" key="3">
    <source>
        <dbReference type="Google" id="ProtNLM"/>
    </source>
</evidence>
<gene>
    <name evidence="1" type="ORF">NZD89_17925</name>
</gene>
<accession>A0ABY6ZBK6</accession>
<dbReference type="Gene3D" id="3.40.50.10320">
    <property type="entry name" value="LmbE-like"/>
    <property type="match status" value="1"/>
</dbReference>
<dbReference type="Proteomes" id="UP001164761">
    <property type="component" value="Chromosome"/>
</dbReference>
<dbReference type="InterPro" id="IPR003737">
    <property type="entry name" value="GlcNAc_PI_deacetylase-related"/>
</dbReference>
<keyword evidence="2" id="KW-1185">Reference proteome</keyword>
<dbReference type="Pfam" id="PF02585">
    <property type="entry name" value="PIG-L"/>
    <property type="match status" value="1"/>
</dbReference>
<dbReference type="InterPro" id="IPR024078">
    <property type="entry name" value="LmbE-like_dom_sf"/>
</dbReference>
<evidence type="ECO:0000313" key="2">
    <source>
        <dbReference type="Proteomes" id="UP001164761"/>
    </source>
</evidence>
<proteinExistence type="predicted"/>
<dbReference type="SUPFAM" id="SSF102588">
    <property type="entry name" value="LmbE-like"/>
    <property type="match status" value="1"/>
</dbReference>
<name>A0ABY6ZBK6_9BACL</name>
<reference evidence="1" key="1">
    <citation type="submission" date="2022-08" db="EMBL/GenBank/DDBJ databases">
        <title>Alicyclobacillus fastidiosus DSM 17978, complete genome.</title>
        <authorList>
            <person name="Wang Q."/>
            <person name="Cai R."/>
            <person name="Wang Z."/>
        </authorList>
    </citation>
    <scope>NUCLEOTIDE SEQUENCE</scope>
    <source>
        <strain evidence="1">DSM 17978</strain>
    </source>
</reference>
<dbReference type="RefSeq" id="WP_268004139.1">
    <property type="nucleotide sequence ID" value="NZ_BSUT01000001.1"/>
</dbReference>
<protein>
    <recommendedName>
        <fullName evidence="3">GlcNAc-PI de-N-acetylase</fullName>
    </recommendedName>
</protein>
<dbReference type="EMBL" id="CP104067">
    <property type="protein sequence ID" value="WAH40242.1"/>
    <property type="molecule type" value="Genomic_DNA"/>
</dbReference>